<proteinExistence type="predicted"/>
<dbReference type="VEuPathDB" id="FungiDB:RhiirA1_404922"/>
<dbReference type="PROSITE" id="PS50164">
    <property type="entry name" value="GIY_YIG"/>
    <property type="match status" value="1"/>
</dbReference>
<comment type="caution">
    <text evidence="2">The sequence shown here is derived from an EMBL/GenBank/DDBJ whole genome shotgun (WGS) entry which is preliminary data.</text>
</comment>
<dbReference type="InterPro" id="IPR000305">
    <property type="entry name" value="GIY-YIG_endonuc"/>
</dbReference>
<dbReference type="Pfam" id="PF01541">
    <property type="entry name" value="GIY-YIG"/>
    <property type="match status" value="1"/>
</dbReference>
<name>A0A2N0QN58_9GLOM</name>
<protein>
    <recommendedName>
        <fullName evidence="1">GIY-YIG domain-containing protein</fullName>
    </recommendedName>
</protein>
<organism evidence="2 3">
    <name type="scientific">Rhizophagus irregularis</name>
    <dbReference type="NCBI Taxonomy" id="588596"/>
    <lineage>
        <taxon>Eukaryota</taxon>
        <taxon>Fungi</taxon>
        <taxon>Fungi incertae sedis</taxon>
        <taxon>Mucoromycota</taxon>
        <taxon>Glomeromycotina</taxon>
        <taxon>Glomeromycetes</taxon>
        <taxon>Glomerales</taxon>
        <taxon>Glomeraceae</taxon>
        <taxon>Rhizophagus</taxon>
    </lineage>
</organism>
<dbReference type="AlphaFoldDB" id="A0A2N0QN58"/>
<dbReference type="Proteomes" id="UP000232688">
    <property type="component" value="Unassembled WGS sequence"/>
</dbReference>
<dbReference type="Gene3D" id="3.40.1440.10">
    <property type="entry name" value="GIY-YIG endonuclease"/>
    <property type="match status" value="1"/>
</dbReference>
<gene>
    <name evidence="2" type="ORF">RhiirA1_404922</name>
</gene>
<evidence type="ECO:0000313" key="3">
    <source>
        <dbReference type="Proteomes" id="UP000232688"/>
    </source>
</evidence>
<evidence type="ECO:0000259" key="1">
    <source>
        <dbReference type="PROSITE" id="PS50164"/>
    </source>
</evidence>
<accession>A0A2N0QN58</accession>
<dbReference type="EMBL" id="LLXH01005676">
    <property type="protein sequence ID" value="PKC52487.1"/>
    <property type="molecule type" value="Genomic_DNA"/>
</dbReference>
<evidence type="ECO:0000313" key="2">
    <source>
        <dbReference type="EMBL" id="PKC52487.1"/>
    </source>
</evidence>
<dbReference type="InterPro" id="IPR035901">
    <property type="entry name" value="GIY-YIG_endonuc_sf"/>
</dbReference>
<reference evidence="2 3" key="1">
    <citation type="submission" date="2017-10" db="EMBL/GenBank/DDBJ databases">
        <title>Extensive intraspecific genome diversity in a model arbuscular mycorrhizal fungus.</title>
        <authorList>
            <person name="Chen E.C.H."/>
            <person name="Morin E."/>
            <person name="Baudet D."/>
            <person name="Noel J."/>
            <person name="Ndikumana S."/>
            <person name="Charron P."/>
            <person name="St-Onge C."/>
            <person name="Giorgi J."/>
            <person name="Grigoriev I.V."/>
            <person name="Roux C."/>
            <person name="Martin F.M."/>
            <person name="Corradi N."/>
        </authorList>
    </citation>
    <scope>NUCLEOTIDE SEQUENCE [LARGE SCALE GENOMIC DNA]</scope>
    <source>
        <strain evidence="2 3">A1</strain>
    </source>
</reference>
<dbReference type="SUPFAM" id="SSF82771">
    <property type="entry name" value="GIY-YIG endonuclease"/>
    <property type="match status" value="1"/>
</dbReference>
<feature type="domain" description="GIY-YIG" evidence="1">
    <location>
        <begin position="32"/>
        <end position="104"/>
    </location>
</feature>
<reference evidence="2 3" key="2">
    <citation type="submission" date="2017-10" db="EMBL/GenBank/DDBJ databases">
        <title>Genome analyses suggest a sexual origin of heterokaryosis in a supposedly ancient asexual fungus.</title>
        <authorList>
            <person name="Corradi N."/>
            <person name="Sedzielewska K."/>
            <person name="Noel J."/>
            <person name="Charron P."/>
            <person name="Farinelli L."/>
            <person name="Marton T."/>
            <person name="Kruger M."/>
            <person name="Pelin A."/>
            <person name="Brachmann A."/>
            <person name="Corradi N."/>
        </authorList>
    </citation>
    <scope>NUCLEOTIDE SEQUENCE [LARGE SCALE GENOMIC DNA]</scope>
    <source>
        <strain evidence="2 3">A1</strain>
    </source>
</reference>
<sequence>MKEWDGIERMGYKIPEDDGVVMISDYKQNVKEKAGVYRIYNEQDRIMYVGQSHNLKRRIGEHFRGKRKGYYIYRVREYDSSSFHTTRCKKKRHDKDIEIEDDNP</sequence>